<keyword evidence="7 8" id="KW-0472">Membrane</keyword>
<evidence type="ECO:0000256" key="4">
    <source>
        <dbReference type="ARBA" id="ARBA00022502"/>
    </source>
</evidence>
<evidence type="ECO:0000256" key="5">
    <source>
        <dbReference type="ARBA" id="ARBA00022692"/>
    </source>
</evidence>
<comment type="pathway">
    <text evidence="2">Glycolipid biosynthesis; glycosylphosphatidylinositol-anchor biosynthesis.</text>
</comment>
<evidence type="ECO:0000256" key="8">
    <source>
        <dbReference type="SAM" id="Phobius"/>
    </source>
</evidence>
<feature type="transmembrane region" description="Helical" evidence="8">
    <location>
        <begin position="61"/>
        <end position="78"/>
    </location>
</feature>
<organism evidence="9 10">
    <name type="scientific">Molorchus minor</name>
    <dbReference type="NCBI Taxonomy" id="1323400"/>
    <lineage>
        <taxon>Eukaryota</taxon>
        <taxon>Metazoa</taxon>
        <taxon>Ecdysozoa</taxon>
        <taxon>Arthropoda</taxon>
        <taxon>Hexapoda</taxon>
        <taxon>Insecta</taxon>
        <taxon>Pterygota</taxon>
        <taxon>Neoptera</taxon>
        <taxon>Endopterygota</taxon>
        <taxon>Coleoptera</taxon>
        <taxon>Polyphaga</taxon>
        <taxon>Cucujiformia</taxon>
        <taxon>Chrysomeloidea</taxon>
        <taxon>Cerambycidae</taxon>
        <taxon>Lamiinae</taxon>
        <taxon>Monochamini</taxon>
        <taxon>Molorchus</taxon>
    </lineage>
</organism>
<dbReference type="Pfam" id="PF06432">
    <property type="entry name" value="GPI2"/>
    <property type="match status" value="1"/>
</dbReference>
<feature type="transmembrane region" description="Helical" evidence="8">
    <location>
        <begin position="6"/>
        <end position="24"/>
    </location>
</feature>
<evidence type="ECO:0000313" key="10">
    <source>
        <dbReference type="Proteomes" id="UP001162164"/>
    </source>
</evidence>
<dbReference type="EMBL" id="JAPWTJ010001117">
    <property type="protein sequence ID" value="KAJ8973773.1"/>
    <property type="molecule type" value="Genomic_DNA"/>
</dbReference>
<keyword evidence="6 8" id="KW-1133">Transmembrane helix</keyword>
<evidence type="ECO:0000256" key="3">
    <source>
        <dbReference type="ARBA" id="ARBA00008321"/>
    </source>
</evidence>
<feature type="transmembrane region" description="Helical" evidence="8">
    <location>
        <begin position="111"/>
        <end position="128"/>
    </location>
</feature>
<proteinExistence type="inferred from homology"/>
<dbReference type="PANTHER" id="PTHR12982">
    <property type="entry name" value="PHOSPHATIDYLINOSITOL GLYCAN, CLASS C"/>
    <property type="match status" value="1"/>
</dbReference>
<reference evidence="9" key="1">
    <citation type="journal article" date="2023" name="Insect Mol. Biol.">
        <title>Genome sequencing provides insights into the evolution of gene families encoding plant cell wall-degrading enzymes in longhorned beetles.</title>
        <authorList>
            <person name="Shin N.R."/>
            <person name="Okamura Y."/>
            <person name="Kirsch R."/>
            <person name="Pauchet Y."/>
        </authorList>
    </citation>
    <scope>NUCLEOTIDE SEQUENCE</scope>
    <source>
        <strain evidence="9">MMC_N1</strain>
    </source>
</reference>
<keyword evidence="5 8" id="KW-0812">Transmembrane</keyword>
<evidence type="ECO:0000256" key="6">
    <source>
        <dbReference type="ARBA" id="ARBA00022989"/>
    </source>
</evidence>
<dbReference type="PANTHER" id="PTHR12982:SF0">
    <property type="entry name" value="PHOSPHATIDYLINOSITOL N-ACETYLGLUCOSAMINYLTRANSFERASE SUBUNIT C"/>
    <property type="match status" value="1"/>
</dbReference>
<accession>A0ABQ9J6R1</accession>
<dbReference type="Proteomes" id="UP001162164">
    <property type="component" value="Unassembled WGS sequence"/>
</dbReference>
<evidence type="ECO:0000313" key="9">
    <source>
        <dbReference type="EMBL" id="KAJ8973773.1"/>
    </source>
</evidence>
<sequence>MLATLVSMMIGLGSCVGVVLIAGVKEKLGHDLRTVLTFVVFGQLFSPVLHTLTDTISTDTIYTTTFFMLLVHLIYFDYGVSAAIVSNSLSLSAAVFASICLASRLPSAHHAFILMTVATETFVLFPLLRKELRKPINAVVTVLFAFAVLLIIIQKEGGSSNYRNNAKVYGT</sequence>
<comment type="similarity">
    <text evidence="3">Belongs to the PIGC family.</text>
</comment>
<evidence type="ECO:0000256" key="7">
    <source>
        <dbReference type="ARBA" id="ARBA00023136"/>
    </source>
</evidence>
<feature type="transmembrane region" description="Helical" evidence="8">
    <location>
        <begin position="31"/>
        <end position="49"/>
    </location>
</feature>
<gene>
    <name evidence="9" type="ORF">NQ317_002976</name>
</gene>
<evidence type="ECO:0000256" key="2">
    <source>
        <dbReference type="ARBA" id="ARBA00004687"/>
    </source>
</evidence>
<feature type="transmembrane region" description="Helical" evidence="8">
    <location>
        <begin position="135"/>
        <end position="153"/>
    </location>
</feature>
<keyword evidence="4" id="KW-0337">GPI-anchor biosynthesis</keyword>
<name>A0ABQ9J6R1_9CUCU</name>
<keyword evidence="10" id="KW-1185">Reference proteome</keyword>
<dbReference type="InterPro" id="IPR009450">
    <property type="entry name" value="Plno_GlcNAc_GPI2"/>
</dbReference>
<comment type="caution">
    <text evidence="9">The sequence shown here is derived from an EMBL/GenBank/DDBJ whole genome shotgun (WGS) entry which is preliminary data.</text>
</comment>
<evidence type="ECO:0000256" key="1">
    <source>
        <dbReference type="ARBA" id="ARBA00004141"/>
    </source>
</evidence>
<protein>
    <submittedName>
        <fullName evidence="9">Uncharacterized protein</fullName>
    </submittedName>
</protein>
<comment type="subcellular location">
    <subcellularLocation>
        <location evidence="1">Membrane</location>
        <topology evidence="1">Multi-pass membrane protein</topology>
    </subcellularLocation>
</comment>